<dbReference type="PRINTS" id="PR00111">
    <property type="entry name" value="ABHYDROLASE"/>
</dbReference>
<dbReference type="EMBL" id="CASHTH010000421">
    <property type="protein sequence ID" value="CAI8000995.1"/>
    <property type="molecule type" value="Genomic_DNA"/>
</dbReference>
<proteinExistence type="predicted"/>
<dbReference type="PANTHER" id="PTHR43798:SF33">
    <property type="entry name" value="HYDROLASE, PUTATIVE (AFU_ORTHOLOGUE AFUA_2G14860)-RELATED"/>
    <property type="match status" value="1"/>
</dbReference>
<protein>
    <submittedName>
        <fullName evidence="2">3-oxoadipate enol-lactonase 1</fullName>
    </submittedName>
</protein>
<accession>A0AA35R2T1</accession>
<dbReference type="Gene3D" id="3.40.50.1820">
    <property type="entry name" value="alpha/beta hydrolase"/>
    <property type="match status" value="1"/>
</dbReference>
<dbReference type="GO" id="GO:0047372">
    <property type="term" value="F:monoacylglycerol lipase activity"/>
    <property type="evidence" value="ECO:0007669"/>
    <property type="project" value="TreeGrafter"/>
</dbReference>
<dbReference type="Pfam" id="PF00561">
    <property type="entry name" value="Abhydrolase_1"/>
    <property type="match status" value="1"/>
</dbReference>
<keyword evidence="3" id="KW-1185">Reference proteome</keyword>
<dbReference type="InterPro" id="IPR029058">
    <property type="entry name" value="AB_hydrolase_fold"/>
</dbReference>
<sequence>MKLRLDDGCELFYTIDDFTDPWTEPQTVVMHHGMAKNNKLWFGWVPIIARHYRVIRFDMRGMGQSDVPEPGFPFSVDNFAKDLAEFVDKLGLDKFHLIGETVGGSISMRYATMHQERLLSLTACTSPTSFNDAHHAESAVQIENEGIGAWVESSIGRRLDPQIVDPHYTRWYAEQMKATTPHVVAGFQAQASGDLRPLLKDVQTPTLIIAAAALREEVLGDFRGASDVFPNGRSVVFPGVSGFVQHVLPVPCARVWLDFARSLG</sequence>
<evidence type="ECO:0000313" key="2">
    <source>
        <dbReference type="EMBL" id="CAI8000995.1"/>
    </source>
</evidence>
<dbReference type="InterPro" id="IPR000073">
    <property type="entry name" value="AB_hydrolase_1"/>
</dbReference>
<comment type="caution">
    <text evidence="2">The sequence shown here is derived from an EMBL/GenBank/DDBJ whole genome shotgun (WGS) entry which is preliminary data.</text>
</comment>
<feature type="domain" description="AB hydrolase-1" evidence="1">
    <location>
        <begin position="27"/>
        <end position="137"/>
    </location>
</feature>
<reference evidence="2" key="1">
    <citation type="submission" date="2023-03" db="EMBL/GenBank/DDBJ databases">
        <authorList>
            <person name="Steffen K."/>
            <person name="Cardenas P."/>
        </authorList>
    </citation>
    <scope>NUCLEOTIDE SEQUENCE</scope>
</reference>
<dbReference type="Proteomes" id="UP001174909">
    <property type="component" value="Unassembled WGS sequence"/>
</dbReference>
<organism evidence="2 3">
    <name type="scientific">Geodia barretti</name>
    <name type="common">Barrett's horny sponge</name>
    <dbReference type="NCBI Taxonomy" id="519541"/>
    <lineage>
        <taxon>Eukaryota</taxon>
        <taxon>Metazoa</taxon>
        <taxon>Porifera</taxon>
        <taxon>Demospongiae</taxon>
        <taxon>Heteroscleromorpha</taxon>
        <taxon>Tetractinellida</taxon>
        <taxon>Astrophorina</taxon>
        <taxon>Geodiidae</taxon>
        <taxon>Geodia</taxon>
    </lineage>
</organism>
<dbReference type="AlphaFoldDB" id="A0AA35R2T1"/>
<dbReference type="GO" id="GO:0046464">
    <property type="term" value="P:acylglycerol catabolic process"/>
    <property type="evidence" value="ECO:0007669"/>
    <property type="project" value="TreeGrafter"/>
</dbReference>
<evidence type="ECO:0000313" key="3">
    <source>
        <dbReference type="Proteomes" id="UP001174909"/>
    </source>
</evidence>
<name>A0AA35R2T1_GEOBA</name>
<dbReference type="SUPFAM" id="SSF53474">
    <property type="entry name" value="alpha/beta-Hydrolases"/>
    <property type="match status" value="1"/>
</dbReference>
<evidence type="ECO:0000259" key="1">
    <source>
        <dbReference type="Pfam" id="PF00561"/>
    </source>
</evidence>
<dbReference type="GO" id="GO:0016020">
    <property type="term" value="C:membrane"/>
    <property type="evidence" value="ECO:0007669"/>
    <property type="project" value="TreeGrafter"/>
</dbReference>
<dbReference type="InterPro" id="IPR050266">
    <property type="entry name" value="AB_hydrolase_sf"/>
</dbReference>
<dbReference type="PANTHER" id="PTHR43798">
    <property type="entry name" value="MONOACYLGLYCEROL LIPASE"/>
    <property type="match status" value="1"/>
</dbReference>
<gene>
    <name evidence="2" type="ORF">GBAR_LOCUS3091</name>
</gene>